<evidence type="ECO:0000313" key="2">
    <source>
        <dbReference type="EMBL" id="KHO11518.1"/>
    </source>
</evidence>
<accession>A0A0B2X9I1</accession>
<feature type="compositionally biased region" description="Low complexity" evidence="1">
    <location>
        <begin position="1"/>
        <end position="12"/>
    </location>
</feature>
<feature type="compositionally biased region" description="Polar residues" evidence="1">
    <location>
        <begin position="246"/>
        <end position="256"/>
    </location>
</feature>
<feature type="region of interest" description="Disordered" evidence="1">
    <location>
        <begin position="523"/>
        <end position="582"/>
    </location>
</feature>
<feature type="compositionally biased region" description="Basic residues" evidence="1">
    <location>
        <begin position="13"/>
        <end position="22"/>
    </location>
</feature>
<feature type="region of interest" description="Disordered" evidence="1">
    <location>
        <begin position="297"/>
        <end position="324"/>
    </location>
</feature>
<feature type="compositionally biased region" description="Polar residues" evidence="1">
    <location>
        <begin position="161"/>
        <end position="181"/>
    </location>
</feature>
<gene>
    <name evidence="2" type="ORF">MAA_10760</name>
</gene>
<reference evidence="2 3" key="1">
    <citation type="journal article" date="2011" name="PLoS Genet.">
        <title>Genome sequencing and comparative transcriptomics of the model entomopathogenic fungi Metarhizium anisopliae and M. acridum.</title>
        <authorList>
            <person name="Gao Q."/>
            <person name="Jin K."/>
            <person name="Ying S.H."/>
            <person name="Zhang Y."/>
            <person name="Xiao G."/>
            <person name="Shang Y."/>
            <person name="Duan Z."/>
            <person name="Hu X."/>
            <person name="Xie X.Q."/>
            <person name="Zhou G."/>
            <person name="Peng G."/>
            <person name="Luo Z."/>
            <person name="Huang W."/>
            <person name="Wang B."/>
            <person name="Fang W."/>
            <person name="Wang S."/>
            <person name="Zhong Y."/>
            <person name="Ma L.J."/>
            <person name="St Leger R.J."/>
            <person name="Zhao G.P."/>
            <person name="Pei Y."/>
            <person name="Feng M.G."/>
            <person name="Xia Y."/>
            <person name="Wang C."/>
        </authorList>
    </citation>
    <scope>NUCLEOTIDE SEQUENCE [LARGE SCALE GENOMIC DNA]</scope>
    <source>
        <strain evidence="3">ARSEF 23 / ATCC MYA-3075</strain>
    </source>
</reference>
<comment type="caution">
    <text evidence="2">The sequence shown here is derived from an EMBL/GenBank/DDBJ whole genome shotgun (WGS) entry which is preliminary data.</text>
</comment>
<feature type="compositionally biased region" description="Polar residues" evidence="1">
    <location>
        <begin position="543"/>
        <end position="579"/>
    </location>
</feature>
<evidence type="ECO:0000256" key="1">
    <source>
        <dbReference type="SAM" id="MobiDB-lite"/>
    </source>
</evidence>
<organism evidence="2 3">
    <name type="scientific">Metarhizium robertsii (strain ARSEF 23 / ATCC MYA-3075)</name>
    <name type="common">Metarhizium anisopliae (strain ARSEF 23)</name>
    <dbReference type="NCBI Taxonomy" id="655844"/>
    <lineage>
        <taxon>Eukaryota</taxon>
        <taxon>Fungi</taxon>
        <taxon>Dikarya</taxon>
        <taxon>Ascomycota</taxon>
        <taxon>Pezizomycotina</taxon>
        <taxon>Sordariomycetes</taxon>
        <taxon>Hypocreomycetidae</taxon>
        <taxon>Hypocreales</taxon>
        <taxon>Clavicipitaceae</taxon>
        <taxon>Metarhizium</taxon>
    </lineage>
</organism>
<feature type="compositionally biased region" description="Basic and acidic residues" evidence="1">
    <location>
        <begin position="92"/>
        <end position="109"/>
    </location>
</feature>
<dbReference type="AlphaFoldDB" id="A0A0B2X9I1"/>
<dbReference type="KEGG" id="maj:MAA_10760"/>
<dbReference type="HOGENOM" id="CLU_354139_0_0_1"/>
<proteinExistence type="predicted"/>
<feature type="compositionally biased region" description="Acidic residues" evidence="1">
    <location>
        <begin position="64"/>
        <end position="78"/>
    </location>
</feature>
<evidence type="ECO:0000313" key="3">
    <source>
        <dbReference type="Proteomes" id="UP000002498"/>
    </source>
</evidence>
<sequence>MPRKSSLAAPKSASKKQAKKQLRLQSAQFGELETTPTSHHDKSPMPPVRQKARASHTDCHDTDQIVDPEEFEDGVDDNDMAKLADTPNEINTTKDREIIWSEKDSETHRSSSMSSEEEEQSGHVFGYIRDDIPFTSPASGHDALPDTLPLSAPPVSPPSADCQSQSSQHVDFSETASTLFRSSPFGRSHASRGSVTTSQPASTKKDMTLNLVRMQLPALDPSDIGIPHASADCQTKSDKNPARVSSAPQITEETLPSSCHPISTCGVNLEAESVHTVRTLGPGDILLDHITLDLPNANGERRPKAPAIPCGAKPPKKRKQRPKTPIQFDENTQEVKSVSHQPLYRKLYNQPVLRDEQEAFRQEKLCGKKRKTDVSNSNNLQKRVKSAVIHYAESLVVDSDANRQCVSRPSCPDPQHSLKDLHNDEISHEIIKEKAQMSQVMSPIPFENNDVGDFQTTDTETILAQSNRSRPQLSAVKTIKPTEKVGDCIFVATPQKRTGNDITTAKETWKDFSVLDPHMKSRPFAGVEGDGDAGVSTDDSKKTNSVAHTTGVARSSSKPVNFQTSQAQRFSKSKMVQKTATDRRIGQNFSVSERGSPIPRQQQDSKVDIPCTKESSVSLLDENITGIVHGHFEVQNCTLIPEKHRSRVQRAEEWAPVKANFESIKTPDLIQRGDHPELLQSIVSDIRRILTKHPNINKTEHAAQPVTTSDRSRQQLHELVDVFMKRIDSKRAEVLTVADGYKRAGDRCVDKIQSRFLGERRAVFDDATVHARRFHSLVSQGVKLTSSNGRKGSELLQGLQQTILQRASLYEHASSIMEALYEQHVASNFGEAQNSCCS</sequence>
<feature type="compositionally biased region" description="Polar residues" evidence="1">
    <location>
        <begin position="191"/>
        <end position="202"/>
    </location>
</feature>
<feature type="region of interest" description="Disordered" evidence="1">
    <location>
        <begin position="1"/>
        <end position="206"/>
    </location>
</feature>
<protein>
    <submittedName>
        <fullName evidence="2">Uncharacterized protein</fullName>
    </submittedName>
</protein>
<dbReference type="OrthoDB" id="4953021at2759"/>
<keyword evidence="3" id="KW-1185">Reference proteome</keyword>
<dbReference type="EMBL" id="ADNJ02000002">
    <property type="protein sequence ID" value="KHO11518.1"/>
    <property type="molecule type" value="Genomic_DNA"/>
</dbReference>
<dbReference type="GeneID" id="23632209"/>
<feature type="region of interest" description="Disordered" evidence="1">
    <location>
        <begin position="222"/>
        <end position="256"/>
    </location>
</feature>
<dbReference type="Proteomes" id="UP000002498">
    <property type="component" value="Unassembled WGS sequence"/>
</dbReference>
<name>A0A0B2X9I1_METRA</name>
<dbReference type="RefSeq" id="XP_011410981.1">
    <property type="nucleotide sequence ID" value="XM_011412679.1"/>
</dbReference>
<reference evidence="2 3" key="2">
    <citation type="journal article" date="2014" name="Proc. Natl. Acad. Sci. U.S.A.">
        <title>Trajectory and genomic determinants of fungal-pathogen speciation and host adaptation.</title>
        <authorList>
            <person name="Hu X."/>
            <person name="Xiao G."/>
            <person name="Zheng P."/>
            <person name="Shang Y."/>
            <person name="Su Y."/>
            <person name="Zhang X."/>
            <person name="Liu X."/>
            <person name="Zhan S."/>
            <person name="St Leger R.J."/>
            <person name="Wang C."/>
        </authorList>
    </citation>
    <scope>GENOME REANNOTATION</scope>
    <source>
        <strain evidence="3">ARSEF 23 / ATCC MYA-3075</strain>
    </source>
</reference>